<dbReference type="EMBL" id="UZAU01000331">
    <property type="status" value="NOT_ANNOTATED_CDS"/>
    <property type="molecule type" value="Genomic_DNA"/>
</dbReference>
<protein>
    <submittedName>
        <fullName evidence="2">Uncharacterized protein</fullName>
    </submittedName>
</protein>
<dbReference type="Proteomes" id="UP000596661">
    <property type="component" value="Chromosome 3"/>
</dbReference>
<feature type="chain" id="PRO_5031570099" evidence="1">
    <location>
        <begin position="25"/>
        <end position="111"/>
    </location>
</feature>
<gene>
    <name evidence="2" type="primary">LOC115711328</name>
</gene>
<dbReference type="Gramene" id="novel_model_3773_5bd9a17a.5.5bd9b139">
    <property type="protein sequence ID" value="cds.novel_model_3773_5bd9a17a.5.5bd9b139"/>
    <property type="gene ID" value="novel_gene_2011_5bd9a17a"/>
</dbReference>
<name>A0A803R0Y7_CANSA</name>
<reference evidence="2" key="1">
    <citation type="submission" date="2018-11" db="EMBL/GenBank/DDBJ databases">
        <authorList>
            <person name="Grassa J C."/>
        </authorList>
    </citation>
    <scope>NUCLEOTIDE SEQUENCE [LARGE SCALE GENOMIC DNA]</scope>
</reference>
<evidence type="ECO:0000313" key="2">
    <source>
        <dbReference type="EnsemblPlants" id="cds.novel_model_3773_5bd9a17a.5.5bd9b139"/>
    </source>
</evidence>
<reference evidence="2" key="2">
    <citation type="submission" date="2021-03" db="UniProtKB">
        <authorList>
            <consortium name="EnsemblPlants"/>
        </authorList>
    </citation>
    <scope>IDENTIFICATION</scope>
</reference>
<keyword evidence="1" id="KW-0732">Signal</keyword>
<dbReference type="EnsemblPlants" id="novel_model_3773_5bd9a17a.5.5bd9b139">
    <property type="protein sequence ID" value="cds.novel_model_3773_5bd9a17a.5.5bd9b139"/>
    <property type="gene ID" value="novel_gene_2011_5bd9a17a"/>
</dbReference>
<dbReference type="AlphaFoldDB" id="A0A803R0Y7"/>
<proteinExistence type="predicted"/>
<organism evidence="2 3">
    <name type="scientific">Cannabis sativa</name>
    <name type="common">Hemp</name>
    <name type="synonym">Marijuana</name>
    <dbReference type="NCBI Taxonomy" id="3483"/>
    <lineage>
        <taxon>Eukaryota</taxon>
        <taxon>Viridiplantae</taxon>
        <taxon>Streptophyta</taxon>
        <taxon>Embryophyta</taxon>
        <taxon>Tracheophyta</taxon>
        <taxon>Spermatophyta</taxon>
        <taxon>Magnoliopsida</taxon>
        <taxon>eudicotyledons</taxon>
        <taxon>Gunneridae</taxon>
        <taxon>Pentapetalae</taxon>
        <taxon>rosids</taxon>
        <taxon>fabids</taxon>
        <taxon>Rosales</taxon>
        <taxon>Cannabaceae</taxon>
        <taxon>Cannabis</taxon>
    </lineage>
</organism>
<evidence type="ECO:0000256" key="1">
    <source>
        <dbReference type="SAM" id="SignalP"/>
    </source>
</evidence>
<feature type="signal peptide" evidence="1">
    <location>
        <begin position="1"/>
        <end position="24"/>
    </location>
</feature>
<sequence length="111" mass="12726">MCYDHKFLMYICLVLFVLSSRLLGSPRSLHLPLVYRLITAAGTDLWRVSNLMFRGSRLTRLNLSSSQGVLASLRLEILPQRSWPMLLRSKASSCLLLVRSQHLNLLRLPMT</sequence>
<keyword evidence="3" id="KW-1185">Reference proteome</keyword>
<accession>A0A803R0Y7</accession>
<evidence type="ECO:0000313" key="3">
    <source>
        <dbReference type="Proteomes" id="UP000596661"/>
    </source>
</evidence>